<dbReference type="InterPro" id="IPR010992">
    <property type="entry name" value="IHF-like_DNA-bd_dom_sf"/>
</dbReference>
<protein>
    <submittedName>
        <fullName evidence="5">DNA-binding protein HU-beta</fullName>
    </submittedName>
</protein>
<dbReference type="RefSeq" id="WP_093731138.1">
    <property type="nucleotide sequence ID" value="NZ_FMYW01000020.1"/>
</dbReference>
<dbReference type="GO" id="GO:0030261">
    <property type="term" value="P:chromosome condensation"/>
    <property type="evidence" value="ECO:0007669"/>
    <property type="project" value="UniProtKB-KW"/>
</dbReference>
<comment type="similarity">
    <text evidence="1 4">Belongs to the bacterial histone-like protein family.</text>
</comment>
<dbReference type="InterPro" id="IPR000119">
    <property type="entry name" value="Hist_DNA-bd"/>
</dbReference>
<accession>A0A1G6P6F8</accession>
<name>A0A1G6P6F8_9FIRM</name>
<dbReference type="PRINTS" id="PR01727">
    <property type="entry name" value="DNABINDINGHU"/>
</dbReference>
<dbReference type="PROSITE" id="PS00045">
    <property type="entry name" value="HISTONE_LIKE"/>
    <property type="match status" value="1"/>
</dbReference>
<dbReference type="GO" id="GO:0003677">
    <property type="term" value="F:DNA binding"/>
    <property type="evidence" value="ECO:0007669"/>
    <property type="project" value="UniProtKB-KW"/>
</dbReference>
<dbReference type="Pfam" id="PF00216">
    <property type="entry name" value="Bac_DNA_binding"/>
    <property type="match status" value="1"/>
</dbReference>
<dbReference type="AlphaFoldDB" id="A0A1G6P6F8"/>
<keyword evidence="6" id="KW-1185">Reference proteome</keyword>
<keyword evidence="3 5" id="KW-0238">DNA-binding</keyword>
<sequence length="99" mass="10408">MNKQELIAAVAAETSMPKKCVEAVLKSIVGNVVAEVAKKGKVQMIGFGTFEARERAARTGKNPQNGKPIKIAASTVPAFKAGKAFKEAVNAKPAKKGKK</sequence>
<evidence type="ECO:0000256" key="2">
    <source>
        <dbReference type="ARBA" id="ARBA00023067"/>
    </source>
</evidence>
<dbReference type="OrthoDB" id="9799835at2"/>
<evidence type="ECO:0000256" key="3">
    <source>
        <dbReference type="ARBA" id="ARBA00023125"/>
    </source>
</evidence>
<dbReference type="SUPFAM" id="SSF47729">
    <property type="entry name" value="IHF-like DNA-binding proteins"/>
    <property type="match status" value="1"/>
</dbReference>
<dbReference type="Gene3D" id="4.10.520.10">
    <property type="entry name" value="IHF-like DNA-binding proteins"/>
    <property type="match status" value="1"/>
</dbReference>
<reference evidence="6" key="1">
    <citation type="submission" date="2016-10" db="EMBL/GenBank/DDBJ databases">
        <authorList>
            <person name="Varghese N."/>
            <person name="Submissions S."/>
        </authorList>
    </citation>
    <scope>NUCLEOTIDE SEQUENCE [LARGE SCALE GENOMIC DNA]</scope>
    <source>
        <strain evidence="6">DSM 11005</strain>
    </source>
</reference>
<evidence type="ECO:0000256" key="1">
    <source>
        <dbReference type="ARBA" id="ARBA00010529"/>
    </source>
</evidence>
<evidence type="ECO:0000313" key="6">
    <source>
        <dbReference type="Proteomes" id="UP000198943"/>
    </source>
</evidence>
<evidence type="ECO:0000256" key="4">
    <source>
        <dbReference type="RuleBase" id="RU003939"/>
    </source>
</evidence>
<keyword evidence="2" id="KW-0226">DNA condensation</keyword>
<gene>
    <name evidence="5" type="ORF">SAMN04487864_1208</name>
</gene>
<proteinExistence type="inferred from homology"/>
<dbReference type="Proteomes" id="UP000198943">
    <property type="component" value="Unassembled WGS sequence"/>
</dbReference>
<dbReference type="PANTHER" id="PTHR33175">
    <property type="entry name" value="DNA-BINDING PROTEIN HU"/>
    <property type="match status" value="1"/>
</dbReference>
<dbReference type="GO" id="GO:0030527">
    <property type="term" value="F:structural constituent of chromatin"/>
    <property type="evidence" value="ECO:0007669"/>
    <property type="project" value="InterPro"/>
</dbReference>
<organism evidence="5 6">
    <name type="scientific">Succiniclasticum ruminis</name>
    <dbReference type="NCBI Taxonomy" id="40841"/>
    <lineage>
        <taxon>Bacteria</taxon>
        <taxon>Bacillati</taxon>
        <taxon>Bacillota</taxon>
        <taxon>Negativicutes</taxon>
        <taxon>Acidaminococcales</taxon>
        <taxon>Acidaminococcaceae</taxon>
        <taxon>Succiniclasticum</taxon>
    </lineage>
</organism>
<dbReference type="PANTHER" id="PTHR33175:SF3">
    <property type="entry name" value="DNA-BINDING PROTEIN HU-BETA"/>
    <property type="match status" value="1"/>
</dbReference>
<dbReference type="InterPro" id="IPR020816">
    <property type="entry name" value="Histone-like_DNA-bd_CS"/>
</dbReference>
<dbReference type="CDD" id="cd13831">
    <property type="entry name" value="HU"/>
    <property type="match status" value="1"/>
</dbReference>
<dbReference type="SMART" id="SM00411">
    <property type="entry name" value="BHL"/>
    <property type="match status" value="1"/>
</dbReference>
<dbReference type="EMBL" id="FMYW01000020">
    <property type="protein sequence ID" value="SDC75204.1"/>
    <property type="molecule type" value="Genomic_DNA"/>
</dbReference>
<evidence type="ECO:0000313" key="5">
    <source>
        <dbReference type="EMBL" id="SDC75204.1"/>
    </source>
</evidence>